<dbReference type="SUPFAM" id="SSF46938">
    <property type="entry name" value="CRAL/TRIO N-terminal domain"/>
    <property type="match status" value="1"/>
</dbReference>
<feature type="compositionally biased region" description="Polar residues" evidence="8">
    <location>
        <begin position="376"/>
        <end position="386"/>
    </location>
</feature>
<dbReference type="FunFam" id="3.40.525.10:FF:000011">
    <property type="entry name" value="SEC14 cytosolic factor"/>
    <property type="match status" value="1"/>
</dbReference>
<dbReference type="PANTHER" id="PTHR45657:SF28">
    <property type="entry name" value="PHOSPHATIDYLINOSITOL_PHOSPHATIDYLCHOLINE TRANSFER PROTEIN SFH8-LIKE ISOFORM X1"/>
    <property type="match status" value="1"/>
</dbReference>
<dbReference type="GO" id="GO:0015031">
    <property type="term" value="P:protein transport"/>
    <property type="evidence" value="ECO:0007669"/>
    <property type="project" value="UniProtKB-KW"/>
</dbReference>
<reference evidence="12" key="1">
    <citation type="journal article" date="2023" name="Proc. Natl. Acad. Sci. U.S.A.">
        <title>Genomic and structural basis for evolution of tropane alkaloid biosynthesis.</title>
        <authorList>
            <person name="Wanga Y.-J."/>
            <person name="Taina T."/>
            <person name="Yua J.-Y."/>
            <person name="Lia J."/>
            <person name="Xua B."/>
            <person name="Chenc J."/>
            <person name="D'Auriad J.C."/>
            <person name="Huanga J.-P."/>
            <person name="Huanga S.-X."/>
        </authorList>
    </citation>
    <scope>NUCLEOTIDE SEQUENCE [LARGE SCALE GENOMIC DNA]</scope>
    <source>
        <strain evidence="12">cv. KIB-2019</strain>
    </source>
</reference>
<dbReference type="Gene3D" id="3.40.525.10">
    <property type="entry name" value="CRAL-TRIO lipid binding domain"/>
    <property type="match status" value="1"/>
</dbReference>
<dbReference type="Pfam" id="PF03765">
    <property type="entry name" value="CRAL_TRIO_N"/>
    <property type="match status" value="1"/>
</dbReference>
<dbReference type="GO" id="GO:0005886">
    <property type="term" value="C:plasma membrane"/>
    <property type="evidence" value="ECO:0007669"/>
    <property type="project" value="UniProtKB-SubCell"/>
</dbReference>
<dbReference type="SMART" id="SM00516">
    <property type="entry name" value="SEC14"/>
    <property type="match status" value="1"/>
</dbReference>
<evidence type="ECO:0000256" key="7">
    <source>
        <dbReference type="SAM" id="Coils"/>
    </source>
</evidence>
<accession>A0A9Q1LET9</accession>
<keyword evidence="5 7" id="KW-0175">Coiled coil</keyword>
<proteinExistence type="inferred from homology"/>
<sequence>MSGPLDRFARPCFEGSSTHDERRERKSDFENSEDERRTRIGSLKKKALNASTKFKHSLKKKGRRKSDGRVSSLSIEDIRDAEELQAVDQFRQALISDDLLPQKHDDYYMMLRFLKARKFDIDKAKHMWADMLQWRKEFGADTIIHDFQFQEQDEVAKYYPQGYHGIDKEGRPVYIERLGKVDPTKLMQVTSMDRYIRNHVREFEKTFAIKFPACTVAAKRQIDSSTTILDVHGVGLKNFNKSARELILRLQKIDGDNYPETLHQMFIINAGPGFRLLWSTVKSFLDPKTTSKIHVLGNKYQNKLLEIVGASELPEFLGGICTCADQGGCLRSDKGPWQNPEILKMIGEARRARQVVKVVNSEGKVVYAKPRFPTQVKGSDTSTAESGSEAEDIASPKAVRNYSHLRLTPVREEAKGIGMSGYTIFSGYDEYVPMVDKAVDSVWKKQTSFQKASISKGILPPTDTQKPAGGLSAQILGLLLAFFTTLLMLFRSLLCRITKKLPDPSIGQDQAVQEFTFDANSNEEFRPPSPTPAFTEAQLLSVVLKKLGELEDKVNTLQEKPSEMPCEKEELLNAAVCRVDALEAELIATKKALHEALMRQDELLAYIDGQEAAKFQKKKFCF</sequence>
<feature type="domain" description="CRAL-TRIO" evidence="10">
    <location>
        <begin position="151"/>
        <end position="325"/>
    </location>
</feature>
<keyword evidence="9" id="KW-1133">Transmembrane helix</keyword>
<dbReference type="OrthoDB" id="1434354at2759"/>
<dbReference type="AlphaFoldDB" id="A0A9Q1LET9"/>
<dbReference type="Pfam" id="PF00650">
    <property type="entry name" value="CRAL_TRIO"/>
    <property type="match status" value="1"/>
</dbReference>
<dbReference type="PANTHER" id="PTHR45657">
    <property type="entry name" value="CRAL-TRIO DOMAIN-CONTAINING PROTEIN YKL091C-RELATED"/>
    <property type="match status" value="1"/>
</dbReference>
<keyword evidence="9" id="KW-0472">Membrane</keyword>
<evidence type="ECO:0000259" key="10">
    <source>
        <dbReference type="PROSITE" id="PS50191"/>
    </source>
</evidence>
<keyword evidence="9" id="KW-0812">Transmembrane</keyword>
<dbReference type="InterPro" id="IPR011074">
    <property type="entry name" value="CRAL/TRIO_N_dom"/>
</dbReference>
<comment type="subcellular location">
    <subcellularLocation>
        <location evidence="1">Cell membrane</location>
        <topology evidence="1">Peripheral membrane protein</topology>
    </subcellularLocation>
    <subcellularLocation>
        <location evidence="2">Golgi apparatus membrane</location>
        <topology evidence="2">Peripheral membrane protein</topology>
    </subcellularLocation>
</comment>
<evidence type="ECO:0000256" key="2">
    <source>
        <dbReference type="ARBA" id="ARBA00004395"/>
    </source>
</evidence>
<evidence type="ECO:0000256" key="9">
    <source>
        <dbReference type="SAM" id="Phobius"/>
    </source>
</evidence>
<organism evidence="11 12">
    <name type="scientific">Anisodus acutangulus</name>
    <dbReference type="NCBI Taxonomy" id="402998"/>
    <lineage>
        <taxon>Eukaryota</taxon>
        <taxon>Viridiplantae</taxon>
        <taxon>Streptophyta</taxon>
        <taxon>Embryophyta</taxon>
        <taxon>Tracheophyta</taxon>
        <taxon>Spermatophyta</taxon>
        <taxon>Magnoliopsida</taxon>
        <taxon>eudicotyledons</taxon>
        <taxon>Gunneridae</taxon>
        <taxon>Pentapetalae</taxon>
        <taxon>asterids</taxon>
        <taxon>lamiids</taxon>
        <taxon>Solanales</taxon>
        <taxon>Solanaceae</taxon>
        <taxon>Solanoideae</taxon>
        <taxon>Hyoscyameae</taxon>
        <taxon>Anisodus</taxon>
    </lineage>
</organism>
<evidence type="ECO:0000256" key="8">
    <source>
        <dbReference type="SAM" id="MobiDB-lite"/>
    </source>
</evidence>
<keyword evidence="3" id="KW-0653">Protein transport</keyword>
<keyword evidence="4" id="KW-0333">Golgi apparatus</keyword>
<keyword evidence="12" id="KW-1185">Reference proteome</keyword>
<evidence type="ECO:0000256" key="5">
    <source>
        <dbReference type="ARBA" id="ARBA00023054"/>
    </source>
</evidence>
<name>A0A9Q1LET9_9SOLA</name>
<comment type="similarity">
    <text evidence="6">Belongs to the SFH family.</text>
</comment>
<dbReference type="SMART" id="SM01100">
    <property type="entry name" value="CRAL_TRIO_N"/>
    <property type="match status" value="1"/>
</dbReference>
<feature type="coiled-coil region" evidence="7">
    <location>
        <begin position="540"/>
        <end position="599"/>
    </location>
</feature>
<keyword evidence="3" id="KW-0813">Transport</keyword>
<dbReference type="EMBL" id="JAJAGQ010000019">
    <property type="protein sequence ID" value="KAJ8533677.1"/>
    <property type="molecule type" value="Genomic_DNA"/>
</dbReference>
<feature type="region of interest" description="Disordered" evidence="8">
    <location>
        <begin position="1"/>
        <end position="42"/>
    </location>
</feature>
<evidence type="ECO:0000256" key="4">
    <source>
        <dbReference type="ARBA" id="ARBA00023034"/>
    </source>
</evidence>
<dbReference type="PROSITE" id="PS50191">
    <property type="entry name" value="CRAL_TRIO"/>
    <property type="match status" value="1"/>
</dbReference>
<dbReference type="GO" id="GO:0000139">
    <property type="term" value="C:Golgi membrane"/>
    <property type="evidence" value="ECO:0007669"/>
    <property type="project" value="UniProtKB-SubCell"/>
</dbReference>
<dbReference type="InterPro" id="IPR001251">
    <property type="entry name" value="CRAL-TRIO_dom"/>
</dbReference>
<gene>
    <name evidence="11" type="ORF">K7X08_007001</name>
</gene>
<dbReference type="CDD" id="cd00170">
    <property type="entry name" value="SEC14"/>
    <property type="match status" value="1"/>
</dbReference>
<dbReference type="PRINTS" id="PR00180">
    <property type="entry name" value="CRETINALDHBP"/>
</dbReference>
<protein>
    <recommendedName>
        <fullName evidence="10">CRAL-TRIO domain-containing protein</fullName>
    </recommendedName>
</protein>
<dbReference type="InterPro" id="IPR051026">
    <property type="entry name" value="PI/PC_transfer"/>
</dbReference>
<feature type="compositionally biased region" description="Basic and acidic residues" evidence="8">
    <location>
        <begin position="17"/>
        <end position="38"/>
    </location>
</feature>
<evidence type="ECO:0000256" key="6">
    <source>
        <dbReference type="ARBA" id="ARBA00038020"/>
    </source>
</evidence>
<evidence type="ECO:0000256" key="1">
    <source>
        <dbReference type="ARBA" id="ARBA00004202"/>
    </source>
</evidence>
<feature type="transmembrane region" description="Helical" evidence="9">
    <location>
        <begin position="471"/>
        <end position="490"/>
    </location>
</feature>
<evidence type="ECO:0000313" key="11">
    <source>
        <dbReference type="EMBL" id="KAJ8533677.1"/>
    </source>
</evidence>
<dbReference type="Gene3D" id="1.10.8.20">
    <property type="entry name" value="N-terminal domain of phosphatidylinositol transfer protein sec14p"/>
    <property type="match status" value="1"/>
</dbReference>
<comment type="caution">
    <text evidence="11">The sequence shown here is derived from an EMBL/GenBank/DDBJ whole genome shotgun (WGS) entry which is preliminary data.</text>
</comment>
<dbReference type="Proteomes" id="UP001152561">
    <property type="component" value="Unassembled WGS sequence"/>
</dbReference>
<dbReference type="SUPFAM" id="SSF52087">
    <property type="entry name" value="CRAL/TRIO domain"/>
    <property type="match status" value="1"/>
</dbReference>
<dbReference type="InterPro" id="IPR036273">
    <property type="entry name" value="CRAL/TRIO_N_dom_sf"/>
</dbReference>
<evidence type="ECO:0000313" key="12">
    <source>
        <dbReference type="Proteomes" id="UP001152561"/>
    </source>
</evidence>
<dbReference type="InterPro" id="IPR036865">
    <property type="entry name" value="CRAL-TRIO_dom_sf"/>
</dbReference>
<evidence type="ECO:0000256" key="3">
    <source>
        <dbReference type="ARBA" id="ARBA00022927"/>
    </source>
</evidence>
<feature type="region of interest" description="Disordered" evidence="8">
    <location>
        <begin position="374"/>
        <end position="393"/>
    </location>
</feature>